<dbReference type="Proteomes" id="UP000297348">
    <property type="component" value="Unassembled WGS sequence"/>
</dbReference>
<accession>A0A4Z0J6U0</accession>
<name>A0A4Z0J6U0_9LACO</name>
<gene>
    <name evidence="2" type="ORF">EGT51_12310</name>
</gene>
<evidence type="ECO:0000313" key="2">
    <source>
        <dbReference type="EMBL" id="TGD17482.1"/>
    </source>
</evidence>
<dbReference type="AlphaFoldDB" id="A0A4Z0J6U0"/>
<dbReference type="EMBL" id="RKLX01000031">
    <property type="protein sequence ID" value="TGD17482.1"/>
    <property type="molecule type" value="Genomic_DNA"/>
</dbReference>
<keyword evidence="3" id="KW-1185">Reference proteome</keyword>
<organism evidence="2 3">
    <name type="scientific">Levilactobacillus suantsaiihabitans</name>
    <dbReference type="NCBI Taxonomy" id="2487722"/>
    <lineage>
        <taxon>Bacteria</taxon>
        <taxon>Bacillati</taxon>
        <taxon>Bacillota</taxon>
        <taxon>Bacilli</taxon>
        <taxon>Lactobacillales</taxon>
        <taxon>Lactobacillaceae</taxon>
        <taxon>Levilactobacillus</taxon>
    </lineage>
</organism>
<dbReference type="InterPro" id="IPR025272">
    <property type="entry name" value="SocA_Panacea"/>
</dbReference>
<evidence type="ECO:0000259" key="1">
    <source>
        <dbReference type="Pfam" id="PF13274"/>
    </source>
</evidence>
<feature type="domain" description="Antitoxin SocA-like Panacea" evidence="1">
    <location>
        <begin position="6"/>
        <end position="100"/>
    </location>
</feature>
<sequence>MSDKKLQKLCYYAVAWGWALLKQPIVNDTAFEAWVHGPVSPELYREYRSFGWTPIDTPVVPGKEITNEHQVADLLGSVWETYGDKSGDELEALTHHEDPWREARRGLRTTESSHNKISAETMAKFYLSIYAGD</sequence>
<protein>
    <submittedName>
        <fullName evidence="2">DUF4065 domain-containing protein</fullName>
    </submittedName>
</protein>
<proteinExistence type="predicted"/>
<dbReference type="Pfam" id="PF13274">
    <property type="entry name" value="SocA_Panacea"/>
    <property type="match status" value="1"/>
</dbReference>
<dbReference type="OrthoDB" id="9799173at2"/>
<comment type="caution">
    <text evidence="2">The sequence shown here is derived from an EMBL/GenBank/DDBJ whole genome shotgun (WGS) entry which is preliminary data.</text>
</comment>
<reference evidence="2 3" key="1">
    <citation type="submission" date="2018-10" db="EMBL/GenBank/DDBJ databases">
        <title>Lactobacillus sp. R7 and Lactobacillus sp. R19 isolated from fermented mustard green product of Taiwan.</title>
        <authorList>
            <person name="Lin S.-T."/>
        </authorList>
    </citation>
    <scope>NUCLEOTIDE SEQUENCE [LARGE SCALE GENOMIC DNA]</scope>
    <source>
        <strain evidence="2 3">BCRC 81129</strain>
    </source>
</reference>
<evidence type="ECO:0000313" key="3">
    <source>
        <dbReference type="Proteomes" id="UP000297348"/>
    </source>
</evidence>